<dbReference type="Proteomes" id="UP000009222">
    <property type="component" value="Chromosome"/>
</dbReference>
<sequence length="91" mass="10664">MKRYWLVYFIVLTIPLLLGLIAWQSSRYSDLEKEVRTLEAVQEDWVESNKRLIAGIAVLSSSERIENIAIHDLRLDKIEPEDVLQVRIARK</sequence>
<keyword evidence="1" id="KW-1133">Transmembrane helix</keyword>
<organism evidence="2 3">
    <name type="scientific">Leadbettera azotonutricia (strain ATCC BAA-888 / DSM 13862 / ZAS-9)</name>
    <name type="common">Treponema azotonutricium</name>
    <dbReference type="NCBI Taxonomy" id="545695"/>
    <lineage>
        <taxon>Bacteria</taxon>
        <taxon>Pseudomonadati</taxon>
        <taxon>Spirochaetota</taxon>
        <taxon>Spirochaetia</taxon>
        <taxon>Spirochaetales</taxon>
        <taxon>Breznakiellaceae</taxon>
        <taxon>Leadbettera</taxon>
    </lineage>
</organism>
<accession>F5Y8X6</accession>
<name>F5Y8X6_LEAAZ</name>
<keyword evidence="2" id="KW-0131">Cell cycle</keyword>
<dbReference type="STRING" id="545695.TREAZ_0908"/>
<dbReference type="EMBL" id="CP001841">
    <property type="protein sequence ID" value="AEF82574.1"/>
    <property type="molecule type" value="Genomic_DNA"/>
</dbReference>
<reference evidence="2 3" key="2">
    <citation type="journal article" date="2011" name="ISME J.">
        <title>RNA-seq reveals cooperative metabolic interactions between two termite-gut spirochete species in co-culture.</title>
        <authorList>
            <person name="Rosenthal A.Z."/>
            <person name="Matson E.G."/>
            <person name="Eldar A."/>
            <person name="Leadbetter J.R."/>
        </authorList>
    </citation>
    <scope>NUCLEOTIDE SEQUENCE [LARGE SCALE GENOMIC DNA]</scope>
    <source>
        <strain evidence="3">ATCC BAA-888 / DSM 13862 / ZAS-9</strain>
    </source>
</reference>
<dbReference type="OrthoDB" id="361413at2"/>
<dbReference type="KEGG" id="taz:TREAZ_0908"/>
<feature type="transmembrane region" description="Helical" evidence="1">
    <location>
        <begin position="6"/>
        <end position="23"/>
    </location>
</feature>
<dbReference type="RefSeq" id="WP_015711073.1">
    <property type="nucleotide sequence ID" value="NC_015577.1"/>
</dbReference>
<dbReference type="HOGENOM" id="CLU_163435_1_0_12"/>
<keyword evidence="1" id="KW-0472">Membrane</keyword>
<evidence type="ECO:0000313" key="3">
    <source>
        <dbReference type="Proteomes" id="UP000009222"/>
    </source>
</evidence>
<keyword evidence="3" id="KW-1185">Reference proteome</keyword>
<keyword evidence="1" id="KW-0812">Transmembrane</keyword>
<dbReference type="AlphaFoldDB" id="F5Y8X6"/>
<protein>
    <submittedName>
        <fullName evidence="2">Putative cell division protein FtsL</fullName>
    </submittedName>
</protein>
<dbReference type="InParanoid" id="F5Y8X6"/>
<dbReference type="eggNOG" id="ENOG5032IEC">
    <property type="taxonomic scope" value="Bacteria"/>
</dbReference>
<proteinExistence type="predicted"/>
<keyword evidence="2" id="KW-0132">Cell division</keyword>
<reference evidence="3" key="1">
    <citation type="submission" date="2009-12" db="EMBL/GenBank/DDBJ databases">
        <title>Complete sequence of Treponema azotonutricium strain ZAS-9.</title>
        <authorList>
            <person name="Tetu S.G."/>
            <person name="Matson E."/>
            <person name="Ren Q."/>
            <person name="Seshadri R."/>
            <person name="Elbourne L."/>
            <person name="Hassan K.A."/>
            <person name="Durkin A."/>
            <person name="Radune D."/>
            <person name="Mohamoud Y."/>
            <person name="Shay R."/>
            <person name="Jin S."/>
            <person name="Zhang X."/>
            <person name="Lucey K."/>
            <person name="Ballor N.R."/>
            <person name="Ottesen E."/>
            <person name="Rosenthal R."/>
            <person name="Allen A."/>
            <person name="Leadbetter J.R."/>
            <person name="Paulsen I.T."/>
        </authorList>
    </citation>
    <scope>NUCLEOTIDE SEQUENCE [LARGE SCALE GENOMIC DNA]</scope>
    <source>
        <strain evidence="3">ATCC BAA-888 / DSM 13862 / ZAS-9</strain>
    </source>
</reference>
<dbReference type="GO" id="GO:0051301">
    <property type="term" value="P:cell division"/>
    <property type="evidence" value="ECO:0007669"/>
    <property type="project" value="UniProtKB-KW"/>
</dbReference>
<evidence type="ECO:0000313" key="2">
    <source>
        <dbReference type="EMBL" id="AEF82574.1"/>
    </source>
</evidence>
<evidence type="ECO:0000256" key="1">
    <source>
        <dbReference type="SAM" id="Phobius"/>
    </source>
</evidence>
<gene>
    <name evidence="2" type="ordered locus">TREAZ_0908</name>
</gene>